<dbReference type="Gene3D" id="3.90.1600.10">
    <property type="entry name" value="Palm domain of DNA polymerase"/>
    <property type="match status" value="1"/>
</dbReference>
<dbReference type="EMBL" id="MT603865">
    <property type="protein sequence ID" value="QNN94757.1"/>
    <property type="molecule type" value="Genomic_DNA"/>
</dbReference>
<evidence type="ECO:0000256" key="6">
    <source>
        <dbReference type="ARBA" id="ARBA00022705"/>
    </source>
</evidence>
<dbReference type="GO" id="GO:0003887">
    <property type="term" value="F:DNA-directed DNA polymerase activity"/>
    <property type="evidence" value="ECO:0007669"/>
    <property type="project" value="UniProtKB-UniRule"/>
</dbReference>
<keyword evidence="3" id="KW-1048">Host nucleus</keyword>
<accession>A0A7G9UL56</accession>
<keyword evidence="7 12" id="KW-0239">DNA-directed DNA polymerase</keyword>
<dbReference type="GO" id="GO:0000166">
    <property type="term" value="F:nucleotide binding"/>
    <property type="evidence" value="ECO:0007669"/>
    <property type="project" value="UniProtKB-UniRule"/>
</dbReference>
<comment type="subunit">
    <text evidence="10">Heterodimer with the terminal protein; this heterodimer binds to bp 9 to 18 of the genome. Forms a complex with viral pTP, DBP and hosts NFIA and POU2F1/OCT1 for initiation of replication.</text>
</comment>
<dbReference type="GO" id="GO:0006260">
    <property type="term" value="P:DNA replication"/>
    <property type="evidence" value="ECO:0007669"/>
    <property type="project" value="UniProtKB-KW"/>
</dbReference>
<comment type="similarity">
    <text evidence="2 12 13">Belongs to the DNA polymerase type-B family.</text>
</comment>
<evidence type="ECO:0000256" key="11">
    <source>
        <dbReference type="ARBA" id="ARBA00049244"/>
    </source>
</evidence>
<proteinExistence type="inferred from homology"/>
<dbReference type="SMART" id="SM00486">
    <property type="entry name" value="POLBc"/>
    <property type="match status" value="1"/>
</dbReference>
<dbReference type="PIRSF" id="PIRSF000788">
    <property type="entry name" value="DPol_ADV"/>
    <property type="match status" value="1"/>
</dbReference>
<dbReference type="PRINTS" id="PR00106">
    <property type="entry name" value="DNAPOLB"/>
</dbReference>
<comment type="catalytic activity">
    <reaction evidence="11 12 13">
        <text>DNA(n) + a 2'-deoxyribonucleoside 5'-triphosphate = DNA(n+1) + diphosphate</text>
        <dbReference type="Rhea" id="RHEA:22508"/>
        <dbReference type="Rhea" id="RHEA-COMP:17339"/>
        <dbReference type="Rhea" id="RHEA-COMP:17340"/>
        <dbReference type="ChEBI" id="CHEBI:33019"/>
        <dbReference type="ChEBI" id="CHEBI:61560"/>
        <dbReference type="ChEBI" id="CHEBI:173112"/>
        <dbReference type="EC" id="2.7.7.7"/>
    </reaction>
</comment>
<dbReference type="InterPro" id="IPR012337">
    <property type="entry name" value="RNaseH-like_sf"/>
</dbReference>
<keyword evidence="9 12" id="KW-0238">DNA-binding</keyword>
<keyword evidence="6 12" id="KW-0235">DNA replication</keyword>
<dbReference type="Pfam" id="PF03175">
    <property type="entry name" value="DNA_pol_B_2"/>
    <property type="match status" value="1"/>
</dbReference>
<dbReference type="InterPro" id="IPR017964">
    <property type="entry name" value="DNA-dir_DNA_pol_B_CS"/>
</dbReference>
<dbReference type="InterPro" id="IPR004868">
    <property type="entry name" value="DNA-dir_DNA_pol_B_mt/vir"/>
</dbReference>
<dbReference type="InterPro" id="IPR043502">
    <property type="entry name" value="DNA/RNA_pol_sf"/>
</dbReference>
<gene>
    <name evidence="15" type="primary">AdPOL</name>
</gene>
<keyword evidence="8" id="KW-1194">Viral DNA replication</keyword>
<dbReference type="SUPFAM" id="SSF53098">
    <property type="entry name" value="Ribonuclease H-like"/>
    <property type="match status" value="1"/>
</dbReference>
<evidence type="ECO:0000256" key="8">
    <source>
        <dbReference type="ARBA" id="ARBA00023109"/>
    </source>
</evidence>
<evidence type="ECO:0000256" key="7">
    <source>
        <dbReference type="ARBA" id="ARBA00022932"/>
    </source>
</evidence>
<evidence type="ECO:0000256" key="3">
    <source>
        <dbReference type="ARBA" id="ARBA00022562"/>
    </source>
</evidence>
<evidence type="ECO:0000259" key="14">
    <source>
        <dbReference type="Pfam" id="PF03175"/>
    </source>
</evidence>
<name>A0A7G9UL56_9ADEN</name>
<dbReference type="PROSITE" id="PS00116">
    <property type="entry name" value="DNA_POLYMERASE_B"/>
    <property type="match status" value="1"/>
</dbReference>
<dbReference type="GO" id="GO:0042025">
    <property type="term" value="C:host cell nucleus"/>
    <property type="evidence" value="ECO:0007669"/>
    <property type="project" value="UniProtKB-SubCell"/>
</dbReference>
<dbReference type="GO" id="GO:0003677">
    <property type="term" value="F:DNA binding"/>
    <property type="evidence" value="ECO:0007669"/>
    <property type="project" value="UniProtKB-UniRule"/>
</dbReference>
<keyword evidence="4 12" id="KW-0808">Transferase</keyword>
<protein>
    <recommendedName>
        <fullName evidence="12 13">DNA polymerase</fullName>
        <ecNumber evidence="12 13">2.7.7.7</ecNumber>
    </recommendedName>
</protein>
<evidence type="ECO:0000256" key="1">
    <source>
        <dbReference type="ARBA" id="ARBA00004147"/>
    </source>
</evidence>
<evidence type="ECO:0000256" key="13">
    <source>
        <dbReference type="RuleBase" id="RU000442"/>
    </source>
</evidence>
<dbReference type="InterPro" id="IPR023211">
    <property type="entry name" value="DNA_pol_palm_dom_sf"/>
</dbReference>
<evidence type="ECO:0000256" key="2">
    <source>
        <dbReference type="ARBA" id="ARBA00005755"/>
    </source>
</evidence>
<dbReference type="SUPFAM" id="SSF56672">
    <property type="entry name" value="DNA/RNA polymerases"/>
    <property type="match status" value="1"/>
</dbReference>
<organism evidence="15 16">
    <name type="scientific">Turkey adenovirus 3</name>
    <dbReference type="NCBI Taxonomy" id="41678"/>
    <lineage>
        <taxon>Viruses</taxon>
        <taxon>Varidnaviria</taxon>
        <taxon>Bamfordvirae</taxon>
        <taxon>Preplasmiviricota</taxon>
        <taxon>Polisuviricotina</taxon>
        <taxon>Pharingeaviricetes</taxon>
        <taxon>Rowavirales</taxon>
        <taxon>Adenoviridae</taxon>
        <taxon>Siadenovirus</taxon>
        <taxon>Siadenovirus gallopavotertii</taxon>
        <taxon>Turkey siadenovirus A</taxon>
    </lineage>
</organism>
<feature type="domain" description="DNA-directed DNA polymerase family B mitochondria/virus" evidence="14">
    <location>
        <begin position="340"/>
        <end position="823"/>
    </location>
</feature>
<sequence length="1112" mass="129177">MSKYIYTTQNEIPYRLQICKKDIKATIIEIAWTYNLFNCKKLAKKVKDAQSYILICSKYKPTNSDIENVKNLPVKSITIWKKLTGCVMIQNEFKTSHEYIELDFIHDKSKLCWIKSWTQQQKCSSCGRIYSAIHTCNDLRSTYYYNSVDNDTRKFWETIPFQPIGENENTKKLFLIYDIETFTLAETSGVLLNPLLLCFSIFGDDCLINICKTEIAKIKSIQTKNSTYFWFSKVKNFISTEFRKLRNNILFALTDYFTKLILTPENQEILEDFAQTQNLESITNINLSEHTNLIMSLKVKPIFIEFYIIGHNIQSFDEILLATQILQDENLDITPLFTVERNFMPRQGRILFNDITIKFPNPDYYVAKEEKKNNKSEILSQIKEGIPHPESIKNLYIKSMVRDTFQITHTSLKEAAKAYNLKIHKGCCPFKAINEYMSTNSLSTDSDSFPSEKYWSSKEEYNEQKEIWLEKKEVKYDIVKELIDYCIKDVKITEELTKTLLNTFDTFIKEELNLKCNFNIFKRPTISSNSHAIFRQLHFKQNGTKACTLPDIVAPSDEMYSFIRQSVRGGRCYPTHLGIFKEKIFVYDICGMYASALTHPMPYGFPIGEKERNNEITKLNEKLKKTKTKLSYFTDIKPMVVMIDAIPPPPEHLDPLPPLCSRQSGKLCWTNEILKNEIVTSIDIITLHNRGWKVNIITHKLNTVFPTWNTCCLEYVTKNILAKEKATVEKNPVKRAISKLLSNALYGSFATRESNDITIFENHIQENPKIRNQLLNKQLTIDSITTLPTYNLPYVSIENLTFTLKNRTDSAERNLELDDELTSPFNSLEFMDESPASQTSTSTAHVGTYKPFNILDVTSENLTIYMLKSTNLHPTNKRYPTQLASFVLAWTRAFMSEWREILYSDEDSIPVQFKTIKSIYGDTDSLFLTEKGHQNMLKYGQHRIKNKNSQLTFDPKKPSIVWAVECETWCNLCNSPAYSSKSIFLAPKLYALKEITCTTCKYSKTGKLRAKGHCTADITFEILEECFNYHTSELKSGEIFQTERTALKRTLCKSYGKFSPFSVHEIQLIRELRPWNDPTLYFLKTNTLIPYDLYHPNPRITNPILLQEFEDE</sequence>
<evidence type="ECO:0000313" key="16">
    <source>
        <dbReference type="Proteomes" id="UP000516146"/>
    </source>
</evidence>
<keyword evidence="5 12" id="KW-0548">Nucleotidyltransferase</keyword>
<dbReference type="InterPro" id="IPR006172">
    <property type="entry name" value="DNA-dir_DNA_pol_B"/>
</dbReference>
<evidence type="ECO:0000256" key="4">
    <source>
        <dbReference type="ARBA" id="ARBA00022679"/>
    </source>
</evidence>
<comment type="subcellular location">
    <subcellularLocation>
        <location evidence="1">Host nucleus</location>
    </subcellularLocation>
</comment>
<dbReference type="Proteomes" id="UP000516146">
    <property type="component" value="Genome"/>
</dbReference>
<evidence type="ECO:0000256" key="9">
    <source>
        <dbReference type="ARBA" id="ARBA00023125"/>
    </source>
</evidence>
<reference evidence="15 16" key="1">
    <citation type="journal article" date="2020" name="Viruses">
        <title>Molecular Characterization of Hemorrhagic Enteritis Virus (HEV) Obtained from Clinical Samples in Western Canada 2017-2018.</title>
        <authorList>
            <person name="Palomino-Tapia V."/>
            <person name="Mitevski D."/>
            <person name="Inglis T."/>
            <person name="van der Meer F."/>
            <person name="Abdul-Careem M.F."/>
        </authorList>
    </citation>
    <scope>NUCLEOTIDE SEQUENCE [LARGE SCALE GENOMIC DNA]</scope>
    <source>
        <strain evidence="15">THEV/CA-AB/Turkey/18-0665/18</strain>
    </source>
</reference>
<evidence type="ECO:0000256" key="5">
    <source>
        <dbReference type="ARBA" id="ARBA00022695"/>
    </source>
</evidence>
<evidence type="ECO:0000256" key="10">
    <source>
        <dbReference type="ARBA" id="ARBA00046822"/>
    </source>
</evidence>
<evidence type="ECO:0000313" key="15">
    <source>
        <dbReference type="EMBL" id="QNN94757.1"/>
    </source>
</evidence>
<dbReference type="GO" id="GO:0039693">
    <property type="term" value="P:viral DNA genome replication"/>
    <property type="evidence" value="ECO:0007669"/>
    <property type="project" value="UniProtKB-KW"/>
</dbReference>
<dbReference type="EC" id="2.7.7.7" evidence="12 13"/>
<dbReference type="InterPro" id="IPR014382">
    <property type="entry name" value="DNA-dir_DNA_pol_B_adenovir"/>
</dbReference>
<evidence type="ECO:0000256" key="12">
    <source>
        <dbReference type="PIRNR" id="PIRNR000788"/>
    </source>
</evidence>